<evidence type="ECO:0000259" key="6">
    <source>
        <dbReference type="Pfam" id="PF02449"/>
    </source>
</evidence>
<dbReference type="SUPFAM" id="SSF52317">
    <property type="entry name" value="Class I glutamine amidotransferase-like"/>
    <property type="match status" value="1"/>
</dbReference>
<feature type="domain" description="Glycoside hydrolase family 42 N-terminal" evidence="6">
    <location>
        <begin position="23"/>
        <end position="361"/>
    </location>
</feature>
<keyword evidence="8" id="KW-1185">Reference proteome</keyword>
<gene>
    <name evidence="7" type="ORF">GT003_21025</name>
</gene>
<dbReference type="GO" id="GO:0005975">
    <property type="term" value="P:carbohydrate metabolic process"/>
    <property type="evidence" value="ECO:0007669"/>
    <property type="project" value="InterPro"/>
</dbReference>
<evidence type="ECO:0000313" key="7">
    <source>
        <dbReference type="EMBL" id="NBC71484.1"/>
    </source>
</evidence>
<protein>
    <submittedName>
        <fullName evidence="7">Cellulase family glycosylhydrolase</fullName>
    </submittedName>
</protein>
<organism evidence="7 8">
    <name type="scientific">Paenibacillus sacheonensis</name>
    <dbReference type="NCBI Taxonomy" id="742054"/>
    <lineage>
        <taxon>Bacteria</taxon>
        <taxon>Bacillati</taxon>
        <taxon>Bacillota</taxon>
        <taxon>Bacilli</taxon>
        <taxon>Bacillales</taxon>
        <taxon>Paenibacillaceae</taxon>
        <taxon>Paenibacillus</taxon>
    </lineage>
</organism>
<dbReference type="PANTHER" id="PTHR36447:SF2">
    <property type="entry name" value="BETA-GALACTOSIDASE YESZ"/>
    <property type="match status" value="1"/>
</dbReference>
<name>A0A7X4YTY3_9BACL</name>
<dbReference type="Gene3D" id="3.40.50.880">
    <property type="match status" value="1"/>
</dbReference>
<dbReference type="OrthoDB" id="9800974at2"/>
<evidence type="ECO:0000313" key="8">
    <source>
        <dbReference type="Proteomes" id="UP000558113"/>
    </source>
</evidence>
<comment type="caution">
    <text evidence="7">The sequence shown here is derived from an EMBL/GenBank/DDBJ whole genome shotgun (WGS) entry which is preliminary data.</text>
</comment>
<dbReference type="CDD" id="cd03143">
    <property type="entry name" value="A4_beta-galactosidase_middle_domain"/>
    <property type="match status" value="1"/>
</dbReference>
<sequence length="786" mass="86872">MPSIDEDFIPFGFQYYRSPTPVRADWDKDLAQQAALGFNTVKLWIQWRASHPEPDRFEFGDVDELMDLSAKHGLKVILNVIFDTAPAWVYMRYPDSKMTTASGQVLEPTAISCRQIGGAPGPCFHHEQAGAWKDAFLAAAVNRYKDHPALYVWDLWNEPELTVSIKRELSFGNQVCYCGHSVEAFHEWLRNKYGSLAALNAKWQRTYVHWEEIEAPRQQAIVNDLVDWRMFMADTVTGELKRRIAVVKQYDAYHSVMCHTVPAPIFNLITAGSDDFQLAEPCDLFGNSLGSSAWAADLLISAAKGKKLINSEIHAMPGTTALKPRKLDWRTLKEHILIPLARGISGYVFWQYRAEVLGYEAPAWGHTYLNGDPTPWLLQTAELNRIVQANQDLILRHDARSDGVAILYSAETQIANFAAFGHLDTYFESLQGAHQLLHDLNYKAEFVHERDLAAELPRYRCLWMPFPIYLNEADSRLLRQWIAGGGTLISECSFGMIRAENGFHSYQIPGFGFDAVFGVREEWIHAAAHLDHSYHERTIDGRGDDIRVAYEEENALYDSDGTAKTRYAKGAYYQSEIRVSPDTEILASFGGAGAASLNAASLSAAGAGADPNAAANAAVTLNRYGSGSAAWIGTLMGAAYWHSRDEETRDLAERLLHRAGCAPGLAADGYGFRVDILERDMQRSELSGAGAEGNADQGGNADLGGIADEGSKAGEGGRTTEALLFVQNLLGEPAVRSISISGRTPVRCEPWFQDGEASVEGKSIRIALAANDIQVYRCTLLSATSS</sequence>
<evidence type="ECO:0000256" key="4">
    <source>
        <dbReference type="ARBA" id="ARBA00023295"/>
    </source>
</evidence>
<dbReference type="GO" id="GO:0004565">
    <property type="term" value="F:beta-galactosidase activity"/>
    <property type="evidence" value="ECO:0007669"/>
    <property type="project" value="InterPro"/>
</dbReference>
<dbReference type="Proteomes" id="UP000558113">
    <property type="component" value="Unassembled WGS sequence"/>
</dbReference>
<dbReference type="Gene3D" id="3.20.20.80">
    <property type="entry name" value="Glycosidases"/>
    <property type="match status" value="1"/>
</dbReference>
<feature type="region of interest" description="Disordered" evidence="5">
    <location>
        <begin position="685"/>
        <end position="712"/>
    </location>
</feature>
<dbReference type="InterPro" id="IPR013529">
    <property type="entry name" value="Glyco_hydro_42_N"/>
</dbReference>
<dbReference type="PANTHER" id="PTHR36447">
    <property type="entry name" value="BETA-GALACTOSIDASE GANA"/>
    <property type="match status" value="1"/>
</dbReference>
<evidence type="ECO:0000256" key="2">
    <source>
        <dbReference type="ARBA" id="ARBA00022801"/>
    </source>
</evidence>
<dbReference type="GO" id="GO:0009341">
    <property type="term" value="C:beta-galactosidase complex"/>
    <property type="evidence" value="ECO:0007669"/>
    <property type="project" value="InterPro"/>
</dbReference>
<dbReference type="InterPro" id="IPR017853">
    <property type="entry name" value="GH"/>
</dbReference>
<dbReference type="EMBL" id="JAAAMU010000012">
    <property type="protein sequence ID" value="NBC71484.1"/>
    <property type="molecule type" value="Genomic_DNA"/>
</dbReference>
<dbReference type="RefSeq" id="WP_161701497.1">
    <property type="nucleotide sequence ID" value="NZ_JAAAMU010000012.1"/>
</dbReference>
<evidence type="ECO:0000256" key="1">
    <source>
        <dbReference type="ARBA" id="ARBA00022723"/>
    </source>
</evidence>
<keyword evidence="3" id="KW-0862">Zinc</keyword>
<evidence type="ECO:0000256" key="3">
    <source>
        <dbReference type="ARBA" id="ARBA00022833"/>
    </source>
</evidence>
<dbReference type="AlphaFoldDB" id="A0A7X4YTY3"/>
<evidence type="ECO:0000256" key="5">
    <source>
        <dbReference type="SAM" id="MobiDB-lite"/>
    </source>
</evidence>
<reference evidence="7 8" key="1">
    <citation type="submission" date="2020-01" db="EMBL/GenBank/DDBJ databases">
        <title>Paenibacillus soybeanensis sp. nov. isolated from the nodules of soybean (Glycine max(L.) Merr).</title>
        <authorList>
            <person name="Wang H."/>
        </authorList>
    </citation>
    <scope>NUCLEOTIDE SEQUENCE [LARGE SCALE GENOMIC DNA]</scope>
    <source>
        <strain evidence="7 8">DSM 23054</strain>
    </source>
</reference>
<keyword evidence="4" id="KW-0326">Glycosidase</keyword>
<dbReference type="InterPro" id="IPR029062">
    <property type="entry name" value="Class_I_gatase-like"/>
</dbReference>
<dbReference type="InterPro" id="IPR003476">
    <property type="entry name" value="Glyco_hydro_42"/>
</dbReference>
<keyword evidence="1" id="KW-0479">Metal-binding</keyword>
<dbReference type="GO" id="GO:0046872">
    <property type="term" value="F:metal ion binding"/>
    <property type="evidence" value="ECO:0007669"/>
    <property type="project" value="UniProtKB-KW"/>
</dbReference>
<proteinExistence type="predicted"/>
<keyword evidence="2 7" id="KW-0378">Hydrolase</keyword>
<dbReference type="Pfam" id="PF02449">
    <property type="entry name" value="Glyco_hydro_42"/>
    <property type="match status" value="1"/>
</dbReference>
<accession>A0A7X4YTY3</accession>
<dbReference type="SUPFAM" id="SSF51445">
    <property type="entry name" value="(Trans)glycosidases"/>
    <property type="match status" value="1"/>
</dbReference>